<accession>A0A2S7ITV8</accession>
<dbReference type="AlphaFoldDB" id="A0A2S7ITV8"/>
<reference evidence="1 2" key="1">
    <citation type="submission" date="2018-02" db="EMBL/GenBank/DDBJ databases">
        <title>Draft genome sequence of Ochrobactrum oryzae found in Brazil.</title>
        <authorList>
            <person name="Cerdeira L."/>
            <person name="Andrade F."/>
            <person name="Zacariotto T."/>
            <person name="Barbosa B."/>
            <person name="Santos S."/>
            <person name="Cassetari V."/>
            <person name="Lincopan N."/>
        </authorList>
    </citation>
    <scope>NUCLEOTIDE SEQUENCE [LARGE SCALE GENOMIC DNA]</scope>
    <source>
        <strain evidence="1 2">OA447</strain>
    </source>
</reference>
<dbReference type="Gene3D" id="3.40.50.720">
    <property type="entry name" value="NAD(P)-binding Rossmann-like Domain"/>
    <property type="match status" value="1"/>
</dbReference>
<dbReference type="EMBL" id="PTRC01000248">
    <property type="protein sequence ID" value="PQA71453.1"/>
    <property type="molecule type" value="Genomic_DNA"/>
</dbReference>
<evidence type="ECO:0000313" key="2">
    <source>
        <dbReference type="Proteomes" id="UP000238493"/>
    </source>
</evidence>
<comment type="caution">
    <text evidence="1">The sequence shown here is derived from an EMBL/GenBank/DDBJ whole genome shotgun (WGS) entry which is preliminary data.</text>
</comment>
<proteinExistence type="predicted"/>
<protein>
    <submittedName>
        <fullName evidence="1">3-beta hydroxysteroid dehydrogenase</fullName>
    </submittedName>
</protein>
<feature type="non-terminal residue" evidence="1">
    <location>
        <position position="1"/>
    </location>
</feature>
<feature type="non-terminal residue" evidence="1">
    <location>
        <position position="85"/>
    </location>
</feature>
<evidence type="ECO:0000313" key="1">
    <source>
        <dbReference type="EMBL" id="PQA71453.1"/>
    </source>
</evidence>
<organism evidence="1 2">
    <name type="scientific">Brucella oryzae</name>
    <dbReference type="NCBI Taxonomy" id="335286"/>
    <lineage>
        <taxon>Bacteria</taxon>
        <taxon>Pseudomonadati</taxon>
        <taxon>Pseudomonadota</taxon>
        <taxon>Alphaproteobacteria</taxon>
        <taxon>Hyphomicrobiales</taxon>
        <taxon>Brucellaceae</taxon>
        <taxon>Brucella/Ochrobactrum group</taxon>
        <taxon>Brucella</taxon>
    </lineage>
</organism>
<sequence length="85" mass="8770">GHDIVISAYNPGWSDAALREKHLKGSRAITAATRNAGSKRLLAGGGACSLSIDGNQRGDSPEFPAEGKQGALGARQALVDLRGEK</sequence>
<dbReference type="Proteomes" id="UP000238493">
    <property type="component" value="Unassembled WGS sequence"/>
</dbReference>
<gene>
    <name evidence="1" type="ORF">C3731_22145</name>
</gene>
<name>A0A2S7ITV8_9HYPH</name>
<keyword evidence="2" id="KW-1185">Reference proteome</keyword>